<accession>A0A427A475</accession>
<evidence type="ECO:0000313" key="2">
    <source>
        <dbReference type="EMBL" id="RRT70983.1"/>
    </source>
</evidence>
<dbReference type="EMBL" id="AMZH03003846">
    <property type="protein sequence ID" value="RRT70983.1"/>
    <property type="molecule type" value="Genomic_DNA"/>
</dbReference>
<proteinExistence type="predicted"/>
<dbReference type="Proteomes" id="UP000287651">
    <property type="component" value="Unassembled WGS sequence"/>
</dbReference>
<keyword evidence="1" id="KW-1133">Transmembrane helix</keyword>
<feature type="transmembrane region" description="Helical" evidence="1">
    <location>
        <begin position="182"/>
        <end position="203"/>
    </location>
</feature>
<evidence type="ECO:0000256" key="1">
    <source>
        <dbReference type="SAM" id="Phobius"/>
    </source>
</evidence>
<dbReference type="AlphaFoldDB" id="A0A427A475"/>
<keyword evidence="1" id="KW-0472">Membrane</keyword>
<protein>
    <submittedName>
        <fullName evidence="2">Uncharacterized protein</fullName>
    </submittedName>
</protein>
<keyword evidence="1" id="KW-0812">Transmembrane</keyword>
<organism evidence="2 3">
    <name type="scientific">Ensete ventricosum</name>
    <name type="common">Abyssinian banana</name>
    <name type="synonym">Musa ensete</name>
    <dbReference type="NCBI Taxonomy" id="4639"/>
    <lineage>
        <taxon>Eukaryota</taxon>
        <taxon>Viridiplantae</taxon>
        <taxon>Streptophyta</taxon>
        <taxon>Embryophyta</taxon>
        <taxon>Tracheophyta</taxon>
        <taxon>Spermatophyta</taxon>
        <taxon>Magnoliopsida</taxon>
        <taxon>Liliopsida</taxon>
        <taxon>Zingiberales</taxon>
        <taxon>Musaceae</taxon>
        <taxon>Ensete</taxon>
    </lineage>
</organism>
<name>A0A427A475_ENSVE</name>
<comment type="caution">
    <text evidence="2">The sequence shown here is derived from an EMBL/GenBank/DDBJ whole genome shotgun (WGS) entry which is preliminary data.</text>
</comment>
<evidence type="ECO:0000313" key="3">
    <source>
        <dbReference type="Proteomes" id="UP000287651"/>
    </source>
</evidence>
<sequence>MPMNLKEGDCYVVNHGEDLTTVDFNGYVSLAEKEDVGMVGRRDPTRDRPIAAVEDSAGSDERLMKEKVVGSRECSDRGGSGFDGSRRALLGGEGAVGQRSYPITIEQRGGARCLYCSRKAPAPVSLPLCTLLFLPAALKYDGSPSKCARRFHPPYFHPSDDKHWFVADMKSSGWLGLDGASISSAVAAAGPYLLCAVALVVLLQQLSYLRKKGSLPGPTFVVPFLSSPV</sequence>
<reference evidence="2 3" key="1">
    <citation type="journal article" date="2014" name="Agronomy (Basel)">
        <title>A Draft Genome Sequence for Ensete ventricosum, the Drought-Tolerant Tree Against Hunger.</title>
        <authorList>
            <person name="Harrison J."/>
            <person name="Moore K.A."/>
            <person name="Paszkiewicz K."/>
            <person name="Jones T."/>
            <person name="Grant M."/>
            <person name="Ambacheew D."/>
            <person name="Muzemil S."/>
            <person name="Studholme D.J."/>
        </authorList>
    </citation>
    <scope>NUCLEOTIDE SEQUENCE [LARGE SCALE GENOMIC DNA]</scope>
</reference>
<gene>
    <name evidence="2" type="ORF">B296_00033308</name>
</gene>